<dbReference type="GO" id="GO:0015940">
    <property type="term" value="P:pantothenate biosynthetic process"/>
    <property type="evidence" value="ECO:0007669"/>
    <property type="project" value="UniProtKB-UniRule"/>
</dbReference>
<evidence type="ECO:0000256" key="6">
    <source>
        <dbReference type="ARBA" id="ARBA00056497"/>
    </source>
</evidence>
<feature type="binding site" evidence="7 10">
    <location>
        <position position="47"/>
    </location>
    <ligand>
        <name>Mg(2+)</name>
        <dbReference type="ChEBI" id="CHEBI:18420"/>
    </ligand>
</feature>
<organism evidence="11 12">
    <name type="scientific">Candidatus Glassbacteria bacterium RIFCSPLOWO2_12_FULL_58_11</name>
    <dbReference type="NCBI Taxonomy" id="1817867"/>
    <lineage>
        <taxon>Bacteria</taxon>
        <taxon>Candidatus Glassiibacteriota</taxon>
    </lineage>
</organism>
<dbReference type="Pfam" id="PF02548">
    <property type="entry name" value="Pantoate_transf"/>
    <property type="match status" value="1"/>
</dbReference>
<keyword evidence="7" id="KW-0963">Cytoplasm</keyword>
<keyword evidence="11" id="KW-0489">Methyltransferase</keyword>
<evidence type="ECO:0000256" key="2">
    <source>
        <dbReference type="ARBA" id="ARBA00008676"/>
    </source>
</evidence>
<feature type="binding site" evidence="7 10">
    <location>
        <position position="86"/>
    </location>
    <ligand>
        <name>Mg(2+)</name>
        <dbReference type="ChEBI" id="CHEBI:18420"/>
    </ligand>
</feature>
<comment type="caution">
    <text evidence="11">The sequence shown here is derived from an EMBL/GenBank/DDBJ whole genome shotgun (WGS) entry which is preliminary data.</text>
</comment>
<dbReference type="STRING" id="1817867.A3F83_11870"/>
<protein>
    <recommendedName>
        <fullName evidence="7">3-methyl-2-oxobutanoate hydroxymethyltransferase</fullName>
        <ecNumber evidence="7">2.1.2.11</ecNumber>
    </recommendedName>
    <alternativeName>
        <fullName evidence="7">Ketopantoate hydroxymethyltransferase</fullName>
        <shortName evidence="7">KPHMT</shortName>
    </alternativeName>
</protein>
<dbReference type="PANTHER" id="PTHR20881">
    <property type="entry name" value="3-METHYL-2-OXOBUTANOATE HYDROXYMETHYLTRANSFERASE"/>
    <property type="match status" value="1"/>
</dbReference>
<evidence type="ECO:0000256" key="4">
    <source>
        <dbReference type="ARBA" id="ARBA00022655"/>
    </source>
</evidence>
<comment type="similarity">
    <text evidence="2 7">Belongs to the PanB family.</text>
</comment>
<dbReference type="PANTHER" id="PTHR20881:SF0">
    <property type="entry name" value="3-METHYL-2-OXOBUTANOATE HYDROXYMETHYLTRANSFERASE"/>
    <property type="match status" value="1"/>
</dbReference>
<keyword evidence="5 7" id="KW-0808">Transferase</keyword>
<comment type="catalytic activity">
    <reaction evidence="7">
        <text>(6R)-5,10-methylene-5,6,7,8-tetrahydrofolate + 3-methyl-2-oxobutanoate + H2O = 2-dehydropantoate + (6S)-5,6,7,8-tetrahydrofolate</text>
        <dbReference type="Rhea" id="RHEA:11824"/>
        <dbReference type="ChEBI" id="CHEBI:11561"/>
        <dbReference type="ChEBI" id="CHEBI:11851"/>
        <dbReference type="ChEBI" id="CHEBI:15377"/>
        <dbReference type="ChEBI" id="CHEBI:15636"/>
        <dbReference type="ChEBI" id="CHEBI:57453"/>
        <dbReference type="EC" id="2.1.2.11"/>
    </reaction>
</comment>
<evidence type="ECO:0000256" key="7">
    <source>
        <dbReference type="HAMAP-Rule" id="MF_00156"/>
    </source>
</evidence>
<dbReference type="HAMAP" id="MF_00156">
    <property type="entry name" value="PanB"/>
    <property type="match status" value="1"/>
</dbReference>
<feature type="binding site" evidence="7 10">
    <location>
        <position position="118"/>
    </location>
    <ligand>
        <name>Mg(2+)</name>
        <dbReference type="ChEBI" id="CHEBI:18420"/>
    </ligand>
</feature>
<dbReference type="UniPathway" id="UPA00028">
    <property type="reaction ID" value="UER00003"/>
</dbReference>
<dbReference type="GO" id="GO:0008168">
    <property type="term" value="F:methyltransferase activity"/>
    <property type="evidence" value="ECO:0007669"/>
    <property type="project" value="UniProtKB-KW"/>
</dbReference>
<dbReference type="AlphaFoldDB" id="A0A1F5YWX1"/>
<evidence type="ECO:0000313" key="12">
    <source>
        <dbReference type="Proteomes" id="UP000179129"/>
    </source>
</evidence>
<comment type="subunit">
    <text evidence="3 7">Homodecamer; pentamer of dimers.</text>
</comment>
<keyword evidence="7 10" id="KW-0460">Magnesium</keyword>
<reference evidence="11 12" key="1">
    <citation type="journal article" date="2016" name="Nat. Commun.">
        <title>Thousands of microbial genomes shed light on interconnected biogeochemical processes in an aquifer system.</title>
        <authorList>
            <person name="Anantharaman K."/>
            <person name="Brown C.T."/>
            <person name="Hug L.A."/>
            <person name="Sharon I."/>
            <person name="Castelle C.J."/>
            <person name="Probst A.J."/>
            <person name="Thomas B.C."/>
            <person name="Singh A."/>
            <person name="Wilkins M.J."/>
            <person name="Karaoz U."/>
            <person name="Brodie E.L."/>
            <person name="Williams K.H."/>
            <person name="Hubbard S.S."/>
            <person name="Banfield J.F."/>
        </authorList>
    </citation>
    <scope>NUCLEOTIDE SEQUENCE [LARGE SCALE GENOMIC DNA]</scope>
</reference>
<keyword evidence="4 7" id="KW-0566">Pantothenate biosynthesis</keyword>
<name>A0A1F5YWX1_9BACT</name>
<dbReference type="Gene3D" id="3.20.20.60">
    <property type="entry name" value="Phosphoenolpyruvate-binding domains"/>
    <property type="match status" value="1"/>
</dbReference>
<evidence type="ECO:0000256" key="3">
    <source>
        <dbReference type="ARBA" id="ARBA00011424"/>
    </source>
</evidence>
<evidence type="ECO:0000256" key="9">
    <source>
        <dbReference type="PIRSR" id="PIRSR000388-2"/>
    </source>
</evidence>
<evidence type="ECO:0000256" key="1">
    <source>
        <dbReference type="ARBA" id="ARBA00005033"/>
    </source>
</evidence>
<dbReference type="Proteomes" id="UP000179129">
    <property type="component" value="Unassembled WGS sequence"/>
</dbReference>
<dbReference type="PIRSF" id="PIRSF000388">
    <property type="entry name" value="Pantoate_hydroxy_MeTrfase"/>
    <property type="match status" value="1"/>
</dbReference>
<proteinExistence type="inferred from homology"/>
<feature type="binding site" evidence="7 9">
    <location>
        <begin position="47"/>
        <end position="48"/>
    </location>
    <ligand>
        <name>3-methyl-2-oxobutanoate</name>
        <dbReference type="ChEBI" id="CHEBI:11851"/>
    </ligand>
</feature>
<gene>
    <name evidence="7" type="primary">panB</name>
    <name evidence="11" type="ORF">A3F83_11870</name>
</gene>
<evidence type="ECO:0000256" key="8">
    <source>
        <dbReference type="PIRSR" id="PIRSR000388-1"/>
    </source>
</evidence>
<dbReference type="NCBIfam" id="TIGR00222">
    <property type="entry name" value="panB"/>
    <property type="match status" value="1"/>
</dbReference>
<dbReference type="NCBIfam" id="NF001452">
    <property type="entry name" value="PRK00311.1"/>
    <property type="match status" value="1"/>
</dbReference>
<sequence length="276" mass="29567">MPENKITIQQVRAKKEAGEKLCVLTAYDCTFAQLVDRAGVDIILVGDSLANTVLGLESTVPVTLEQMIHHATAVTRAAPNALVVVDMPFGSVQEGPQLAVSRAVRVFKETGVDAVKIEGGRRMAKVIAAVVEAGIPVMGHVGLMPQYRSMLGGLKVQGKELEAARLILDDARAVAEAGSFALVLEALPRQLARLITERVPIPTIGIGAGPECDGQILVLHDVLGLSGRSLKFTRQWADLAEETVKAVAAYRKEVLEGSFPGDKESFHMDESIIEKL</sequence>
<evidence type="ECO:0000313" key="11">
    <source>
        <dbReference type="EMBL" id="OGG04690.1"/>
    </source>
</evidence>
<dbReference type="InterPro" id="IPR040442">
    <property type="entry name" value="Pyrv_kinase-like_dom_sf"/>
</dbReference>
<dbReference type="InterPro" id="IPR015813">
    <property type="entry name" value="Pyrv/PenolPyrv_kinase-like_dom"/>
</dbReference>
<dbReference type="CDD" id="cd06557">
    <property type="entry name" value="KPHMT-like"/>
    <property type="match status" value="1"/>
</dbReference>
<dbReference type="GO" id="GO:0000287">
    <property type="term" value="F:magnesium ion binding"/>
    <property type="evidence" value="ECO:0007669"/>
    <property type="project" value="TreeGrafter"/>
</dbReference>
<feature type="active site" description="Proton acceptor" evidence="7 8">
    <location>
        <position position="185"/>
    </location>
</feature>
<dbReference type="GO" id="GO:0005737">
    <property type="term" value="C:cytoplasm"/>
    <property type="evidence" value="ECO:0007669"/>
    <property type="project" value="UniProtKB-SubCell"/>
</dbReference>
<evidence type="ECO:0000256" key="10">
    <source>
        <dbReference type="PIRSR" id="PIRSR000388-3"/>
    </source>
</evidence>
<keyword evidence="7 10" id="KW-0479">Metal-binding</keyword>
<dbReference type="EC" id="2.1.2.11" evidence="7"/>
<feature type="binding site" evidence="7 9">
    <location>
        <position position="86"/>
    </location>
    <ligand>
        <name>3-methyl-2-oxobutanoate</name>
        <dbReference type="ChEBI" id="CHEBI:11851"/>
    </ligand>
</feature>
<dbReference type="EMBL" id="MFIX01000099">
    <property type="protein sequence ID" value="OGG04690.1"/>
    <property type="molecule type" value="Genomic_DNA"/>
</dbReference>
<dbReference type="SUPFAM" id="SSF51621">
    <property type="entry name" value="Phosphoenolpyruvate/pyruvate domain"/>
    <property type="match status" value="1"/>
</dbReference>
<dbReference type="FunFam" id="3.20.20.60:FF:000003">
    <property type="entry name" value="3-methyl-2-oxobutanoate hydroxymethyltransferase"/>
    <property type="match status" value="1"/>
</dbReference>
<comment type="subcellular location">
    <subcellularLocation>
        <location evidence="7">Cytoplasm</location>
    </subcellularLocation>
</comment>
<dbReference type="GO" id="GO:0032259">
    <property type="term" value="P:methylation"/>
    <property type="evidence" value="ECO:0007669"/>
    <property type="project" value="UniProtKB-KW"/>
</dbReference>
<comment type="pathway">
    <text evidence="1 7">Cofactor biosynthesis; (R)-pantothenate biosynthesis; (R)-pantoate from 3-methyl-2-oxobutanoate: step 1/2.</text>
</comment>
<feature type="binding site" evidence="7 9">
    <location>
        <position position="116"/>
    </location>
    <ligand>
        <name>3-methyl-2-oxobutanoate</name>
        <dbReference type="ChEBI" id="CHEBI:11851"/>
    </ligand>
</feature>
<accession>A0A1F5YWX1</accession>
<dbReference type="GO" id="GO:0003864">
    <property type="term" value="F:3-methyl-2-oxobutanoate hydroxymethyltransferase activity"/>
    <property type="evidence" value="ECO:0007669"/>
    <property type="project" value="UniProtKB-UniRule"/>
</dbReference>
<dbReference type="InterPro" id="IPR003700">
    <property type="entry name" value="Pantoate_hydroxy_MeTrfase"/>
</dbReference>
<comment type="cofactor">
    <cofactor evidence="7 10">
        <name>Mg(2+)</name>
        <dbReference type="ChEBI" id="CHEBI:18420"/>
    </cofactor>
    <text evidence="7 10">Binds 1 Mg(2+) ion per subunit.</text>
</comment>
<comment type="function">
    <text evidence="6 7">Catalyzes the reversible reaction in which hydroxymethyl group from 5,10-methylenetetrahydrofolate is transferred onto alpha-ketoisovalerate to form ketopantoate.</text>
</comment>
<evidence type="ECO:0000256" key="5">
    <source>
        <dbReference type="ARBA" id="ARBA00022679"/>
    </source>
</evidence>